<proteinExistence type="predicted"/>
<dbReference type="VEuPathDB" id="VectorBase:AQUA014637"/>
<reference evidence="1" key="1">
    <citation type="submission" date="2020-05" db="UniProtKB">
        <authorList>
            <consortium name="EnsemblMetazoa"/>
        </authorList>
    </citation>
    <scope>IDENTIFICATION</scope>
    <source>
        <strain evidence="1">SANGQUA</strain>
    </source>
</reference>
<sequence length="174" mass="19174">MGTSSDALGVHAAVRSGQERRLQAVKHRATVVYGAVDGTDASTAARWWWWRWWRWWGWWNDRTAIDSAVTAGSARIRTALNVRVATGTVRPVARLLAGIEVGTARAEGLAGAATFALVETVAGRARKQDRLGRVVDRAARVLHAVDQAGRGARARWVLEHRVRLGGRHEDSQHE</sequence>
<organism evidence="1 2">
    <name type="scientific">Anopheles quadriannulatus</name>
    <name type="common">Mosquito</name>
    <dbReference type="NCBI Taxonomy" id="34691"/>
    <lineage>
        <taxon>Eukaryota</taxon>
        <taxon>Metazoa</taxon>
        <taxon>Ecdysozoa</taxon>
        <taxon>Arthropoda</taxon>
        <taxon>Hexapoda</taxon>
        <taxon>Insecta</taxon>
        <taxon>Pterygota</taxon>
        <taxon>Neoptera</taxon>
        <taxon>Endopterygota</taxon>
        <taxon>Diptera</taxon>
        <taxon>Nematocera</taxon>
        <taxon>Culicoidea</taxon>
        <taxon>Culicidae</taxon>
        <taxon>Anophelinae</taxon>
        <taxon>Anopheles</taxon>
    </lineage>
</organism>
<dbReference type="EnsemblMetazoa" id="AQUA014637-RA">
    <property type="protein sequence ID" value="AQUA014637-PA"/>
    <property type="gene ID" value="AQUA014637"/>
</dbReference>
<dbReference type="Proteomes" id="UP000076407">
    <property type="component" value="Unassembled WGS sequence"/>
</dbReference>
<evidence type="ECO:0000313" key="2">
    <source>
        <dbReference type="Proteomes" id="UP000076407"/>
    </source>
</evidence>
<keyword evidence="2" id="KW-1185">Reference proteome</keyword>
<evidence type="ECO:0000313" key="1">
    <source>
        <dbReference type="EnsemblMetazoa" id="AQUA014637-PA"/>
    </source>
</evidence>
<name>A0A182XS21_ANOQN</name>
<protein>
    <submittedName>
        <fullName evidence="1">Uncharacterized protein</fullName>
    </submittedName>
</protein>
<accession>A0A182XS21</accession>
<dbReference type="AlphaFoldDB" id="A0A182XS21"/>